<evidence type="ECO:0000259" key="1">
    <source>
        <dbReference type="PROSITE" id="PS50206"/>
    </source>
</evidence>
<comment type="caution">
    <text evidence="2">The sequence shown here is derived from an EMBL/GenBank/DDBJ whole genome shotgun (WGS) entry which is preliminary data.</text>
</comment>
<reference evidence="2 3" key="1">
    <citation type="journal article" date="2016" name="Nat. Commun.">
        <title>Thousands of microbial genomes shed light on interconnected biogeochemical processes in an aquifer system.</title>
        <authorList>
            <person name="Anantharaman K."/>
            <person name="Brown C.T."/>
            <person name="Hug L.A."/>
            <person name="Sharon I."/>
            <person name="Castelle C.J."/>
            <person name="Probst A.J."/>
            <person name="Thomas B.C."/>
            <person name="Singh A."/>
            <person name="Wilkins M.J."/>
            <person name="Karaoz U."/>
            <person name="Brodie E.L."/>
            <person name="Williams K.H."/>
            <person name="Hubbard S.S."/>
            <person name="Banfield J.F."/>
        </authorList>
    </citation>
    <scope>NUCLEOTIDE SEQUENCE [LARGE SCALE GENOMIC DNA]</scope>
</reference>
<dbReference type="Pfam" id="PF00581">
    <property type="entry name" value="Rhodanese"/>
    <property type="match status" value="1"/>
</dbReference>
<dbReference type="CDD" id="cd00158">
    <property type="entry name" value="RHOD"/>
    <property type="match status" value="1"/>
</dbReference>
<dbReference type="AlphaFoldDB" id="A0A1G1WFP3"/>
<feature type="domain" description="Rhodanese" evidence="1">
    <location>
        <begin position="52"/>
        <end position="150"/>
    </location>
</feature>
<dbReference type="EMBL" id="MHCT01000005">
    <property type="protein sequence ID" value="OGY26532.1"/>
    <property type="molecule type" value="Genomic_DNA"/>
</dbReference>
<dbReference type="SMART" id="SM00450">
    <property type="entry name" value="RHOD"/>
    <property type="match status" value="1"/>
</dbReference>
<dbReference type="Proteomes" id="UP000177588">
    <property type="component" value="Unassembled WGS sequence"/>
</dbReference>
<sequence>MIVTVAASILALAYLSYDFFFRPVREVSAWQIKLEQEGKIKRLQKGGLGAWQEAKTYLLDVRNRAIFEKEHLVGSQSLPADRAITETYPIQDVPIIVYSDKSSFDEAKKVAEAIVKNGASSKGAAKNPGRIYVVKDGFEGLKNAGLVTESGVWD</sequence>
<gene>
    <name evidence="2" type="ORF">A2Z24_00210</name>
</gene>
<evidence type="ECO:0000313" key="2">
    <source>
        <dbReference type="EMBL" id="OGY26532.1"/>
    </source>
</evidence>
<dbReference type="InterPro" id="IPR036873">
    <property type="entry name" value="Rhodanese-like_dom_sf"/>
</dbReference>
<name>A0A1G1WFP3_9BACT</name>
<dbReference type="SUPFAM" id="SSF52821">
    <property type="entry name" value="Rhodanese/Cell cycle control phosphatase"/>
    <property type="match status" value="1"/>
</dbReference>
<evidence type="ECO:0000313" key="3">
    <source>
        <dbReference type="Proteomes" id="UP000177588"/>
    </source>
</evidence>
<organism evidence="2 3">
    <name type="scientific">Candidatus Woykebacteria bacterium RBG_16_44_10</name>
    <dbReference type="NCBI Taxonomy" id="1802597"/>
    <lineage>
        <taxon>Bacteria</taxon>
        <taxon>Candidatus Woykeibacteriota</taxon>
    </lineage>
</organism>
<dbReference type="STRING" id="1802597.A2Z24_00210"/>
<protein>
    <recommendedName>
        <fullName evidence="1">Rhodanese domain-containing protein</fullName>
    </recommendedName>
</protein>
<dbReference type="InterPro" id="IPR001763">
    <property type="entry name" value="Rhodanese-like_dom"/>
</dbReference>
<accession>A0A1G1WFP3</accession>
<proteinExistence type="predicted"/>
<dbReference type="PROSITE" id="PS50206">
    <property type="entry name" value="RHODANESE_3"/>
    <property type="match status" value="1"/>
</dbReference>
<dbReference type="Gene3D" id="3.40.250.10">
    <property type="entry name" value="Rhodanese-like domain"/>
    <property type="match status" value="1"/>
</dbReference>